<organism evidence="1">
    <name type="scientific">Phage sp. ctfRs3</name>
    <dbReference type="NCBI Taxonomy" id="2826751"/>
    <lineage>
        <taxon>Viruses</taxon>
    </lineage>
</organism>
<evidence type="ECO:0000313" key="1">
    <source>
        <dbReference type="EMBL" id="DAE22653.1"/>
    </source>
</evidence>
<reference evidence="1" key="1">
    <citation type="journal article" date="2021" name="Proc. Natl. Acad. Sci. U.S.A.">
        <title>A Catalog of Tens of Thousands of Viruses from Human Metagenomes Reveals Hidden Associations with Chronic Diseases.</title>
        <authorList>
            <person name="Tisza M.J."/>
            <person name="Buck C.B."/>
        </authorList>
    </citation>
    <scope>NUCLEOTIDE SEQUENCE</scope>
    <source>
        <strain evidence="1">CtfRs3</strain>
    </source>
</reference>
<dbReference type="EMBL" id="BK015736">
    <property type="protein sequence ID" value="DAE22653.1"/>
    <property type="molecule type" value="Genomic_DNA"/>
</dbReference>
<name>A0A8S5QVC9_9VIRU</name>
<proteinExistence type="predicted"/>
<accession>A0A8S5QVC9</accession>
<protein>
    <submittedName>
        <fullName evidence="1">Head Tail Connector Protein</fullName>
    </submittedName>
</protein>
<sequence length="123" mass="14013">MYLTSTEFCNICPECDISEEQFSAIRQRAESDIDTLTFNRITAEGIDSFTDFQRERIKRSTALQMKFIYDNSELLESPLSAYSISGVSMSFDKSKVVSLDGVITTRQVYNVLMQTGLCYRGLM</sequence>